<comment type="caution">
    <text evidence="2">The sequence shown here is derived from an EMBL/GenBank/DDBJ whole genome shotgun (WGS) entry which is preliminary data.</text>
</comment>
<accession>A0A1Y2HSU4</accession>
<keyword evidence="3" id="KW-1185">Reference proteome</keyword>
<dbReference type="GO" id="GO:0005576">
    <property type="term" value="C:extracellular region"/>
    <property type="evidence" value="ECO:0007669"/>
    <property type="project" value="TreeGrafter"/>
</dbReference>
<dbReference type="GO" id="GO:0005975">
    <property type="term" value="P:carbohydrate metabolic process"/>
    <property type="evidence" value="ECO:0007669"/>
    <property type="project" value="InterPro"/>
</dbReference>
<organism evidence="2 3">
    <name type="scientific">Catenaria anguillulae PL171</name>
    <dbReference type="NCBI Taxonomy" id="765915"/>
    <lineage>
        <taxon>Eukaryota</taxon>
        <taxon>Fungi</taxon>
        <taxon>Fungi incertae sedis</taxon>
        <taxon>Blastocladiomycota</taxon>
        <taxon>Blastocladiomycetes</taxon>
        <taxon>Blastocladiales</taxon>
        <taxon>Catenariaceae</taxon>
        <taxon>Catenaria</taxon>
    </lineage>
</organism>
<dbReference type="PANTHER" id="PTHR11177:SF317">
    <property type="entry name" value="CHITINASE 12-RELATED"/>
    <property type="match status" value="1"/>
</dbReference>
<dbReference type="Pfam" id="PF00704">
    <property type="entry name" value="Glyco_hydro_18"/>
    <property type="match status" value="1"/>
</dbReference>
<protein>
    <submittedName>
        <fullName evidence="2">Glycoside hydrolase</fullName>
    </submittedName>
</protein>
<dbReference type="GO" id="GO:0006032">
    <property type="term" value="P:chitin catabolic process"/>
    <property type="evidence" value="ECO:0007669"/>
    <property type="project" value="TreeGrafter"/>
</dbReference>
<keyword evidence="2" id="KW-0378">Hydrolase</keyword>
<dbReference type="PANTHER" id="PTHR11177">
    <property type="entry name" value="CHITINASE"/>
    <property type="match status" value="1"/>
</dbReference>
<dbReference type="InterPro" id="IPR001223">
    <property type="entry name" value="Glyco_hydro18_cat"/>
</dbReference>
<sequence length="374" mass="40784">MVHQPINLGYYCSWTVYGPRNYSPLDIPVEKLTHVAYAFANIQNGVIVPGDLWADAQKPYTAPNGTTLLGAYAVLNHPDSPLRQRNRNFKSLISIGGWTFSKEFSLVARTPEARQKFADSVVQFIEQYGFQGCDLDWEFPGEGGLPENHRHPDDGKNFTLLAQALRQSLDQLGARRNNQHYILSACTAHAEWLYKNLDLPGLGHACDHLLLMTYDAAGAWSKTTAHHAPFSCIESAVRGYTARGVPAAKLLAGLPLAGRSFGGVCSGNVGAPINKEAPAPGTHAKGIVDYDDLAANYTQAHGYSWQLDPQAMTPVVFNPNTQVWVTAESEESIMKKAKASVEQLGLSGVFLWELSQDRRAVLTGAAAKALNIAH</sequence>
<evidence type="ECO:0000313" key="2">
    <source>
        <dbReference type="EMBL" id="ORZ36861.1"/>
    </source>
</evidence>
<proteinExistence type="predicted"/>
<dbReference type="EMBL" id="MCFL01000015">
    <property type="protein sequence ID" value="ORZ36861.1"/>
    <property type="molecule type" value="Genomic_DNA"/>
</dbReference>
<dbReference type="InterPro" id="IPR029070">
    <property type="entry name" value="Chitinase_insertion_sf"/>
</dbReference>
<dbReference type="SUPFAM" id="SSF51445">
    <property type="entry name" value="(Trans)glycosidases"/>
    <property type="match status" value="1"/>
</dbReference>
<dbReference type="Gene3D" id="3.20.20.80">
    <property type="entry name" value="Glycosidases"/>
    <property type="match status" value="1"/>
</dbReference>
<dbReference type="GO" id="GO:0004568">
    <property type="term" value="F:chitinase activity"/>
    <property type="evidence" value="ECO:0007669"/>
    <property type="project" value="TreeGrafter"/>
</dbReference>
<gene>
    <name evidence="2" type="ORF">BCR44DRAFT_49626</name>
</gene>
<dbReference type="CDD" id="cd06548">
    <property type="entry name" value="GH18_chitinase"/>
    <property type="match status" value="1"/>
</dbReference>
<feature type="domain" description="GH18" evidence="1">
    <location>
        <begin position="5"/>
        <end position="373"/>
    </location>
</feature>
<reference evidence="2 3" key="1">
    <citation type="submission" date="2016-07" db="EMBL/GenBank/DDBJ databases">
        <title>Pervasive Adenine N6-methylation of Active Genes in Fungi.</title>
        <authorList>
            <consortium name="DOE Joint Genome Institute"/>
            <person name="Mondo S.J."/>
            <person name="Dannebaum R.O."/>
            <person name="Kuo R.C."/>
            <person name="Labutti K."/>
            <person name="Haridas S."/>
            <person name="Kuo A."/>
            <person name="Salamov A."/>
            <person name="Ahrendt S.R."/>
            <person name="Lipzen A."/>
            <person name="Sullivan W."/>
            <person name="Andreopoulos W.B."/>
            <person name="Clum A."/>
            <person name="Lindquist E."/>
            <person name="Daum C."/>
            <person name="Ramamoorthy G.K."/>
            <person name="Gryganskyi A."/>
            <person name="Culley D."/>
            <person name="Magnuson J.K."/>
            <person name="James T.Y."/>
            <person name="O'Malley M.A."/>
            <person name="Stajich J.E."/>
            <person name="Spatafora J.W."/>
            <person name="Visel A."/>
            <person name="Grigoriev I.V."/>
        </authorList>
    </citation>
    <scope>NUCLEOTIDE SEQUENCE [LARGE SCALE GENOMIC DNA]</scope>
    <source>
        <strain evidence="2 3">PL171</strain>
    </source>
</reference>
<evidence type="ECO:0000313" key="3">
    <source>
        <dbReference type="Proteomes" id="UP000193411"/>
    </source>
</evidence>
<dbReference type="AlphaFoldDB" id="A0A1Y2HSU4"/>
<dbReference type="InterPro" id="IPR017853">
    <property type="entry name" value="GH"/>
</dbReference>
<dbReference type="InterPro" id="IPR011583">
    <property type="entry name" value="Chitinase_II/V-like_cat"/>
</dbReference>
<dbReference type="SMART" id="SM00636">
    <property type="entry name" value="Glyco_18"/>
    <property type="match status" value="1"/>
</dbReference>
<evidence type="ECO:0000259" key="1">
    <source>
        <dbReference type="PROSITE" id="PS51910"/>
    </source>
</evidence>
<dbReference type="InterPro" id="IPR050314">
    <property type="entry name" value="Glycosyl_Hydrlase_18"/>
</dbReference>
<name>A0A1Y2HSU4_9FUNG</name>
<dbReference type="OrthoDB" id="73875at2759"/>
<dbReference type="GO" id="GO:0008061">
    <property type="term" value="F:chitin binding"/>
    <property type="evidence" value="ECO:0007669"/>
    <property type="project" value="InterPro"/>
</dbReference>
<dbReference type="Proteomes" id="UP000193411">
    <property type="component" value="Unassembled WGS sequence"/>
</dbReference>
<dbReference type="Gene3D" id="3.10.50.10">
    <property type="match status" value="1"/>
</dbReference>
<dbReference type="PROSITE" id="PS51910">
    <property type="entry name" value="GH18_2"/>
    <property type="match status" value="1"/>
</dbReference>
<dbReference type="STRING" id="765915.A0A1Y2HSU4"/>
<dbReference type="SUPFAM" id="SSF54556">
    <property type="entry name" value="Chitinase insertion domain"/>
    <property type="match status" value="1"/>
</dbReference>